<keyword evidence="3" id="KW-1185">Reference proteome</keyword>
<feature type="region of interest" description="Disordered" evidence="1">
    <location>
        <begin position="1"/>
        <end position="22"/>
    </location>
</feature>
<dbReference type="PANTHER" id="PTHR30619:SF1">
    <property type="entry name" value="RECOMBINATION PROTEIN 2"/>
    <property type="match status" value="1"/>
</dbReference>
<gene>
    <name evidence="2" type="ORF">GO495_12640</name>
</gene>
<feature type="compositionally biased region" description="Basic residues" evidence="1">
    <location>
        <begin position="1"/>
        <end position="17"/>
    </location>
</feature>
<accession>A0A6N8JAU0</accession>
<dbReference type="InterPro" id="IPR036866">
    <property type="entry name" value="RibonucZ/Hydroxyglut_hydro"/>
</dbReference>
<dbReference type="OrthoDB" id="418728at2"/>
<comment type="caution">
    <text evidence="2">The sequence shown here is derived from an EMBL/GenBank/DDBJ whole genome shotgun (WGS) entry which is preliminary data.</text>
</comment>
<reference evidence="2 3" key="1">
    <citation type="submission" date="2019-12" db="EMBL/GenBank/DDBJ databases">
        <title>The draft genomic sequence of strain Chitinophaga oryziterrae JCM 16595.</title>
        <authorList>
            <person name="Zhang X."/>
        </authorList>
    </citation>
    <scope>NUCLEOTIDE SEQUENCE [LARGE SCALE GENOMIC DNA]</scope>
    <source>
        <strain evidence="2 3">JCM 16595</strain>
    </source>
</reference>
<dbReference type="AlphaFoldDB" id="A0A6N8JAU0"/>
<dbReference type="InterPro" id="IPR052159">
    <property type="entry name" value="Competence_DNA_uptake"/>
</dbReference>
<dbReference type="Gene3D" id="3.60.15.10">
    <property type="entry name" value="Ribonuclease Z/Hydroxyacylglutathione hydrolase-like"/>
    <property type="match status" value="1"/>
</dbReference>
<dbReference type="PANTHER" id="PTHR30619">
    <property type="entry name" value="DNA INTERNALIZATION/COMPETENCE PROTEIN COMEC/REC2"/>
    <property type="match status" value="1"/>
</dbReference>
<dbReference type="Proteomes" id="UP000468388">
    <property type="component" value="Unassembled WGS sequence"/>
</dbReference>
<evidence type="ECO:0000256" key="1">
    <source>
        <dbReference type="SAM" id="MobiDB-lite"/>
    </source>
</evidence>
<dbReference type="RefSeq" id="WP_157300065.1">
    <property type="nucleotide sequence ID" value="NZ_BAAAZB010000025.1"/>
</dbReference>
<evidence type="ECO:0000313" key="2">
    <source>
        <dbReference type="EMBL" id="MVT41436.1"/>
    </source>
</evidence>
<name>A0A6N8JAU0_9BACT</name>
<proteinExistence type="predicted"/>
<sequence length="507" mass="57036">MTTPKAKKAAPKKKAVPKKREEKEIIPSPETVSVRMYCIGTGDCFILKFYDKKRVPFIIMIDCGSCRGDGNWFTPYVKNLEEYVENHIDLLIVTHEHEDHVNGFAKCADVFKGITFKEAWFAWTENPKDPGGAAEELQKKRTVMRTALQNAIKEIKKRGVTLETSLANNVFKNELLSAHHSFVTGLDSLAEINLNVAEGKGNSLAGMSEIKEILKKGKTKIRYLKPGETVAVKGMPDVKFHVLGPPMDREYIFKDGKEGTDVYKRNSALNESILAANAFNYLATGKPEPGDMPFTSEYLIGINPNADEQAIMNRYTTVECWRKIDDEWLQSAGSLALRLNSHINNTSLALAIESVESGRVLLFPGDAEYGSWESWHLIENWKKKGSNGKHLVEDLLNRTAFYKVAHHLSYNGTALQKGINMMPSDNLVVMATLDRDRISDGWKTTMPNDLLVQELIRKTGGRCFIMNEKEVDNAPSLTLDPESLDEYVVKKKEDGSGNLYKQYTLKF</sequence>
<evidence type="ECO:0000313" key="3">
    <source>
        <dbReference type="Proteomes" id="UP000468388"/>
    </source>
</evidence>
<protein>
    <submittedName>
        <fullName evidence="2">Uncharacterized protein</fullName>
    </submittedName>
</protein>
<dbReference type="SUPFAM" id="SSF56281">
    <property type="entry name" value="Metallo-hydrolase/oxidoreductase"/>
    <property type="match status" value="1"/>
</dbReference>
<dbReference type="EMBL" id="WRXO01000003">
    <property type="protein sequence ID" value="MVT41436.1"/>
    <property type="molecule type" value="Genomic_DNA"/>
</dbReference>
<organism evidence="2 3">
    <name type="scientific">Chitinophaga oryziterrae</name>
    <dbReference type="NCBI Taxonomy" id="1031224"/>
    <lineage>
        <taxon>Bacteria</taxon>
        <taxon>Pseudomonadati</taxon>
        <taxon>Bacteroidota</taxon>
        <taxon>Chitinophagia</taxon>
        <taxon>Chitinophagales</taxon>
        <taxon>Chitinophagaceae</taxon>
        <taxon>Chitinophaga</taxon>
    </lineage>
</organism>